<dbReference type="GO" id="GO:0005886">
    <property type="term" value="C:plasma membrane"/>
    <property type="evidence" value="ECO:0007669"/>
    <property type="project" value="UniProtKB-SubCell"/>
</dbReference>
<feature type="transmembrane region" description="Helical" evidence="8">
    <location>
        <begin position="219"/>
        <end position="236"/>
    </location>
</feature>
<dbReference type="Pfam" id="PF00482">
    <property type="entry name" value="T2SSF"/>
    <property type="match status" value="2"/>
</dbReference>
<keyword evidence="11" id="KW-1185">Reference proteome</keyword>
<dbReference type="GO" id="GO:0015628">
    <property type="term" value="P:protein secretion by the type II secretion system"/>
    <property type="evidence" value="ECO:0007669"/>
    <property type="project" value="TreeGrafter"/>
</dbReference>
<keyword evidence="3" id="KW-1003">Cell membrane</keyword>
<evidence type="ECO:0000259" key="9">
    <source>
        <dbReference type="Pfam" id="PF00482"/>
    </source>
</evidence>
<feature type="domain" description="Type II secretion system protein GspF" evidence="9">
    <location>
        <begin position="268"/>
        <end position="390"/>
    </location>
</feature>
<dbReference type="RefSeq" id="WP_078787097.1">
    <property type="nucleotide sequence ID" value="NZ_FMTO01000006.1"/>
</dbReference>
<dbReference type="FunFam" id="1.20.81.30:FF:000001">
    <property type="entry name" value="Type II secretion system protein F"/>
    <property type="match status" value="2"/>
</dbReference>
<evidence type="ECO:0000313" key="10">
    <source>
        <dbReference type="EMBL" id="SJZ67049.1"/>
    </source>
</evidence>
<dbReference type="AlphaFoldDB" id="A0A1T4MJ36"/>
<dbReference type="EMBL" id="FUXA01000007">
    <property type="protein sequence ID" value="SJZ67049.1"/>
    <property type="molecule type" value="Genomic_DNA"/>
</dbReference>
<accession>A0A1T4MJ36</accession>
<evidence type="ECO:0000256" key="3">
    <source>
        <dbReference type="ARBA" id="ARBA00022475"/>
    </source>
</evidence>
<dbReference type="PANTHER" id="PTHR30012">
    <property type="entry name" value="GENERAL SECRETION PATHWAY PROTEIN"/>
    <property type="match status" value="1"/>
</dbReference>
<gene>
    <name evidence="10" type="ORF">SAMN02745110_01251</name>
</gene>
<keyword evidence="4" id="KW-0997">Cell inner membrane</keyword>
<reference evidence="10 11" key="1">
    <citation type="submission" date="2017-02" db="EMBL/GenBank/DDBJ databases">
        <authorList>
            <person name="Peterson S.W."/>
        </authorList>
    </citation>
    <scope>NUCLEOTIDE SEQUENCE [LARGE SCALE GENOMIC DNA]</scope>
    <source>
        <strain evidence="10 11">ATCC 17233</strain>
    </source>
</reference>
<organism evidence="10 11">
    <name type="scientific">Eubacterium ruminantium</name>
    <dbReference type="NCBI Taxonomy" id="42322"/>
    <lineage>
        <taxon>Bacteria</taxon>
        <taxon>Bacillati</taxon>
        <taxon>Bacillota</taxon>
        <taxon>Clostridia</taxon>
        <taxon>Eubacteriales</taxon>
        <taxon>Eubacteriaceae</taxon>
        <taxon>Eubacterium</taxon>
    </lineage>
</organism>
<comment type="similarity">
    <text evidence="2">Belongs to the GSP F family.</text>
</comment>
<evidence type="ECO:0000256" key="1">
    <source>
        <dbReference type="ARBA" id="ARBA00004429"/>
    </source>
</evidence>
<evidence type="ECO:0000256" key="5">
    <source>
        <dbReference type="ARBA" id="ARBA00022692"/>
    </source>
</evidence>
<evidence type="ECO:0000256" key="4">
    <source>
        <dbReference type="ARBA" id="ARBA00022519"/>
    </source>
</evidence>
<protein>
    <submittedName>
        <fullName evidence="10">Type IV pilus assembly protein PilC</fullName>
    </submittedName>
</protein>
<name>A0A1T4MJ36_9FIRM</name>
<keyword evidence="7 8" id="KW-0472">Membrane</keyword>
<dbReference type="InterPro" id="IPR042094">
    <property type="entry name" value="T2SS_GspF_sf"/>
</dbReference>
<evidence type="ECO:0000256" key="6">
    <source>
        <dbReference type="ARBA" id="ARBA00022989"/>
    </source>
</evidence>
<evidence type="ECO:0000256" key="2">
    <source>
        <dbReference type="ARBA" id="ARBA00005745"/>
    </source>
</evidence>
<comment type="subcellular location">
    <subcellularLocation>
        <location evidence="1">Cell inner membrane</location>
        <topology evidence="1">Multi-pass membrane protein</topology>
    </subcellularLocation>
</comment>
<feature type="transmembrane region" description="Helical" evidence="8">
    <location>
        <begin position="167"/>
        <end position="187"/>
    </location>
</feature>
<evidence type="ECO:0000313" key="11">
    <source>
        <dbReference type="Proteomes" id="UP000189857"/>
    </source>
</evidence>
<dbReference type="Proteomes" id="UP000189857">
    <property type="component" value="Unassembled WGS sequence"/>
</dbReference>
<proteinExistence type="inferred from homology"/>
<evidence type="ECO:0000256" key="8">
    <source>
        <dbReference type="SAM" id="Phobius"/>
    </source>
</evidence>
<feature type="domain" description="Type II secretion system protein GspF" evidence="9">
    <location>
        <begin position="65"/>
        <end position="188"/>
    </location>
</feature>
<sequence length="401" mass="44317">MAQYNYKAMDASGKTKKGSIEAQSVDLAKERLRKEGLSIMEIDENKDIQINFGRKKVKTRDLAVFCKQFGSILRAGVPIIQALDMLAEQMENKTLQTALKEAQTHVQKGGTLADAFKLNPEIFPPILYNMVAAGEMSGKLEVCFERLATQFEKDGYIQAKIKSAMTYPIVVLVVIGVVVAIMMIKVIPTFSDMFEEMGTKLPGATQMLVNFSNFLVHKWWLPLFIILGIVIGIKFFKVTPTGQQFFGSLALKMPVFGNLSIKTAAATFARTFSTLLASGISLIDAVDQTAKVMKNKVIRDKLMECKSQVAKGVPLSKPIKDMDIFPIMLPQMMHIGEETGNIEDMMVKVADYYEEEVDLAVESLSAAMEPLIMVVLAGVVGVIVVAIYSPIMSMYDAVDSY</sequence>
<dbReference type="InterPro" id="IPR018076">
    <property type="entry name" value="T2SS_GspF_dom"/>
</dbReference>
<dbReference type="PANTHER" id="PTHR30012:SF0">
    <property type="entry name" value="TYPE II SECRETION SYSTEM PROTEIN F-RELATED"/>
    <property type="match status" value="1"/>
</dbReference>
<dbReference type="OrthoDB" id="9805682at2"/>
<dbReference type="Gene3D" id="1.20.81.30">
    <property type="entry name" value="Type II secretion system (T2SS), domain F"/>
    <property type="match status" value="2"/>
</dbReference>
<keyword evidence="6 8" id="KW-1133">Transmembrane helix</keyword>
<dbReference type="InterPro" id="IPR003004">
    <property type="entry name" value="GspF/PilC"/>
</dbReference>
<feature type="transmembrane region" description="Helical" evidence="8">
    <location>
        <begin position="371"/>
        <end position="391"/>
    </location>
</feature>
<dbReference type="PRINTS" id="PR00812">
    <property type="entry name" value="BCTERIALGSPF"/>
</dbReference>
<evidence type="ECO:0000256" key="7">
    <source>
        <dbReference type="ARBA" id="ARBA00023136"/>
    </source>
</evidence>
<keyword evidence="5 8" id="KW-0812">Transmembrane</keyword>